<dbReference type="EMBL" id="JBHSKT010000007">
    <property type="protein sequence ID" value="MFC5271501.1"/>
    <property type="molecule type" value="Genomic_DNA"/>
</dbReference>
<evidence type="ECO:0000313" key="4">
    <source>
        <dbReference type="Proteomes" id="UP001596161"/>
    </source>
</evidence>
<feature type="chain" id="PRO_5047461096" evidence="1">
    <location>
        <begin position="20"/>
        <end position="697"/>
    </location>
</feature>
<feature type="signal peptide" evidence="1">
    <location>
        <begin position="1"/>
        <end position="19"/>
    </location>
</feature>
<proteinExistence type="predicted"/>
<accession>A0ABW0EE44</accession>
<dbReference type="RefSeq" id="WP_378017860.1">
    <property type="nucleotide sequence ID" value="NZ_JBHSKT010000007.1"/>
</dbReference>
<evidence type="ECO:0000256" key="1">
    <source>
        <dbReference type="SAM" id="SignalP"/>
    </source>
</evidence>
<evidence type="ECO:0000313" key="3">
    <source>
        <dbReference type="EMBL" id="MFC5271501.1"/>
    </source>
</evidence>
<name>A0ABW0EE44_9BACT</name>
<sequence>MKKLLLTLGAFMALSAAQAQYYYVPHKGSNPGTLNADPEYPVNGGLPADWTTLVTGSASTLTTPVWSSNVTLPFSFSLNGTSFTTYKVSTSGVLTFDIAATAVPSVNNVALPSANIPDNSIMVWGLYANAGDFIVTKTFGTAPNRQHWIQFNSYSQTTNPAVGYTYWSIVLEETTNKVYIVDQRSAGASMGVTAGMQLNSTTAFQVNGSPNLNSRTLASSDPASTDNTYYEFLAGTQITYDLETLVLNTPPKLAISRAPFTISGNLWSRGSAPVTSFDLNYKVGNNPTVTSNITGVNIGSYGGYNFTHPTAWNPGAIGTYPIKVWASNINGNADQNHANDTIQLSVSVEQSPRTTVNEVFTSSTCPPCLPGNANISNVTHKHPGTTIQIKYQQNFPPPGDDPYQTNESIARRNYYAVNSIPQMRPDGGVKFKTPLEWGSTQSAFNANGYSEALLNKYYNVPASILVDGEFYIDPVDSTVTARALITPFANVTSNNLVLHTVITERHTVRNFRTNGETDFYDVAKKMLPDENGLPIAALVNGQQVKYTNAFAMNYNDYTLPFTKFAVTPNFVENMDSLQVVFFVQDKNTKEVFNAGMGKRVSQPLGVSKNLEAVAQVNVYPNPTTGKVNIAFTPEKAGKATLEIYNAVGARVWNTTISAAEVNGKRIDADLSNQPNGFYFLNLKYGDKVLTKKIVLIK</sequence>
<gene>
    <name evidence="3" type="ORF">ACFPIB_12825</name>
</gene>
<keyword evidence="4" id="KW-1185">Reference proteome</keyword>
<evidence type="ECO:0000259" key="2">
    <source>
        <dbReference type="Pfam" id="PF18962"/>
    </source>
</evidence>
<dbReference type="Pfam" id="PF18962">
    <property type="entry name" value="Por_Secre_tail"/>
    <property type="match status" value="1"/>
</dbReference>
<organism evidence="3 4">
    <name type="scientific">Adhaeribacter terreus</name>
    <dbReference type="NCBI Taxonomy" id="529703"/>
    <lineage>
        <taxon>Bacteria</taxon>
        <taxon>Pseudomonadati</taxon>
        <taxon>Bacteroidota</taxon>
        <taxon>Cytophagia</taxon>
        <taxon>Cytophagales</taxon>
        <taxon>Hymenobacteraceae</taxon>
        <taxon>Adhaeribacter</taxon>
    </lineage>
</organism>
<dbReference type="Proteomes" id="UP001596161">
    <property type="component" value="Unassembled WGS sequence"/>
</dbReference>
<protein>
    <submittedName>
        <fullName evidence="3">T9SS type A sorting domain-containing protein</fullName>
    </submittedName>
</protein>
<reference evidence="4" key="1">
    <citation type="journal article" date="2019" name="Int. J. Syst. Evol. Microbiol.">
        <title>The Global Catalogue of Microorganisms (GCM) 10K type strain sequencing project: providing services to taxonomists for standard genome sequencing and annotation.</title>
        <authorList>
            <consortium name="The Broad Institute Genomics Platform"/>
            <consortium name="The Broad Institute Genome Sequencing Center for Infectious Disease"/>
            <person name="Wu L."/>
            <person name="Ma J."/>
        </authorList>
    </citation>
    <scope>NUCLEOTIDE SEQUENCE [LARGE SCALE GENOMIC DNA]</scope>
    <source>
        <strain evidence="4">KACC 12602</strain>
    </source>
</reference>
<feature type="domain" description="Secretion system C-terminal sorting" evidence="2">
    <location>
        <begin position="618"/>
        <end position="694"/>
    </location>
</feature>
<dbReference type="NCBIfam" id="TIGR04183">
    <property type="entry name" value="Por_Secre_tail"/>
    <property type="match status" value="1"/>
</dbReference>
<keyword evidence="1" id="KW-0732">Signal</keyword>
<dbReference type="Gene3D" id="2.60.40.10">
    <property type="entry name" value="Immunoglobulins"/>
    <property type="match status" value="1"/>
</dbReference>
<dbReference type="InterPro" id="IPR026444">
    <property type="entry name" value="Secre_tail"/>
</dbReference>
<comment type="caution">
    <text evidence="3">The sequence shown here is derived from an EMBL/GenBank/DDBJ whole genome shotgun (WGS) entry which is preliminary data.</text>
</comment>
<dbReference type="InterPro" id="IPR013783">
    <property type="entry name" value="Ig-like_fold"/>
</dbReference>